<organism evidence="2 3">
    <name type="scientific">Romboutsia weinsteinii</name>
    <dbReference type="NCBI Taxonomy" id="2020949"/>
    <lineage>
        <taxon>Bacteria</taxon>
        <taxon>Bacillati</taxon>
        <taxon>Bacillota</taxon>
        <taxon>Clostridia</taxon>
        <taxon>Peptostreptococcales</taxon>
        <taxon>Peptostreptococcaceae</taxon>
        <taxon>Romboutsia</taxon>
    </lineage>
</organism>
<gene>
    <name evidence="2" type="ORF">CHL78_011065</name>
</gene>
<dbReference type="RefSeq" id="WP_094366932.1">
    <property type="nucleotide sequence ID" value="NZ_NOJY02000017.1"/>
</dbReference>
<dbReference type="AlphaFoldDB" id="A0A371J2H3"/>
<keyword evidence="1" id="KW-0175">Coiled coil</keyword>
<feature type="coiled-coil region" evidence="1">
    <location>
        <begin position="275"/>
        <end position="309"/>
    </location>
</feature>
<dbReference type="EMBL" id="NOJY02000017">
    <property type="protein sequence ID" value="RDY27002.1"/>
    <property type="molecule type" value="Genomic_DNA"/>
</dbReference>
<accession>A0A371J2H3</accession>
<feature type="coiled-coil region" evidence="1">
    <location>
        <begin position="12"/>
        <end position="60"/>
    </location>
</feature>
<proteinExistence type="predicted"/>
<dbReference type="OrthoDB" id="3540923at2"/>
<evidence type="ECO:0000256" key="1">
    <source>
        <dbReference type="SAM" id="Coils"/>
    </source>
</evidence>
<evidence type="ECO:0000313" key="3">
    <source>
        <dbReference type="Proteomes" id="UP000215694"/>
    </source>
</evidence>
<sequence>MIEQINTQINNAKNEVAKKYVLENKLNKLKKELCKSEEELNKLENNLIKEKRDVDKLNTLSLSNLISTVMGSKAEKMEKEEKEYITAKIQYDSSKSKVSSIKSSINETTKTLTSLAKYEVEYANLLKKKIELINICGDENTKNKIIYLEEKIDNYLKEIKEINESISVGNSLIEEIEKAKKLLNSAKTWSTLDIFGGDILSSMVKHNKIDEVQMHFSRISNLTSSFNKELRDVNISGVGFSATTKTFDIFFDNIFSDLSVDKHINQSYDNICNLEKSVENILRNLKSNKEKLNSEVTATRNEYDEFIKNV</sequence>
<name>A0A371J2H3_9FIRM</name>
<protein>
    <submittedName>
        <fullName evidence="2">Uncharacterized protein</fullName>
    </submittedName>
</protein>
<reference evidence="2 3" key="1">
    <citation type="journal article" date="2017" name="Genome Announc.">
        <title>Draft Genome Sequence of Romboutsia weinsteinii sp. nov. Strain CCRI-19649(T) Isolated from Surface Water.</title>
        <authorList>
            <person name="Maheux A.F."/>
            <person name="Boudreau D.K."/>
            <person name="Berube E."/>
            <person name="Boissinot M."/>
            <person name="Cantin P."/>
            <person name="Raymond F."/>
            <person name="Corbeil J."/>
            <person name="Omar R.F."/>
            <person name="Bergeron M.G."/>
        </authorList>
    </citation>
    <scope>NUCLEOTIDE SEQUENCE [LARGE SCALE GENOMIC DNA]</scope>
    <source>
        <strain evidence="2 3">CCRI-19649</strain>
    </source>
</reference>
<dbReference type="Proteomes" id="UP000215694">
    <property type="component" value="Unassembled WGS sequence"/>
</dbReference>
<evidence type="ECO:0000313" key="2">
    <source>
        <dbReference type="EMBL" id="RDY27002.1"/>
    </source>
</evidence>
<comment type="caution">
    <text evidence="2">The sequence shown here is derived from an EMBL/GenBank/DDBJ whole genome shotgun (WGS) entry which is preliminary data.</text>
</comment>
<keyword evidence="3" id="KW-1185">Reference proteome</keyword>